<name>A0ABR4DCA9_9PEZI</name>
<keyword evidence="11" id="KW-1185">Reference proteome</keyword>
<dbReference type="Pfam" id="PF02225">
    <property type="entry name" value="PA"/>
    <property type="match status" value="1"/>
</dbReference>
<keyword evidence="6 7" id="KW-0862">Zinc</keyword>
<evidence type="ECO:0000256" key="4">
    <source>
        <dbReference type="ARBA" id="ARBA00022723"/>
    </source>
</evidence>
<feature type="domain" description="Peptidase M28" evidence="9">
    <location>
        <begin position="248"/>
        <end position="436"/>
    </location>
</feature>
<dbReference type="Pfam" id="PF04389">
    <property type="entry name" value="Peptidase_M28"/>
    <property type="match status" value="1"/>
</dbReference>
<comment type="similarity">
    <text evidence="2">Belongs to the peptidase M28 family. M28B subfamily.</text>
</comment>
<dbReference type="PANTHER" id="PTHR12147:SF26">
    <property type="entry name" value="PEPTIDASE M28 DOMAIN-CONTAINING PROTEIN"/>
    <property type="match status" value="1"/>
</dbReference>
<evidence type="ECO:0000259" key="9">
    <source>
        <dbReference type="Pfam" id="PF04389"/>
    </source>
</evidence>
<dbReference type="CDD" id="cd04816">
    <property type="entry name" value="PA_SaNapH_like"/>
    <property type="match status" value="1"/>
</dbReference>
<dbReference type="Gene3D" id="3.40.630.10">
    <property type="entry name" value="Zn peptidases"/>
    <property type="match status" value="1"/>
</dbReference>
<evidence type="ECO:0000313" key="10">
    <source>
        <dbReference type="EMBL" id="KAL2267983.1"/>
    </source>
</evidence>
<evidence type="ECO:0000256" key="2">
    <source>
        <dbReference type="ARBA" id="ARBA00005634"/>
    </source>
</evidence>
<comment type="cofactor">
    <cofactor evidence="1">
        <name>Zn(2+)</name>
        <dbReference type="ChEBI" id="CHEBI:29105"/>
    </cofactor>
</comment>
<accession>A0ABR4DCA9</accession>
<dbReference type="EC" id="3.4.-.-" evidence="7"/>
<dbReference type="RefSeq" id="XP_070866710.1">
    <property type="nucleotide sequence ID" value="XM_071009142.1"/>
</dbReference>
<dbReference type="Proteomes" id="UP001600064">
    <property type="component" value="Unassembled WGS sequence"/>
</dbReference>
<feature type="domain" description="PA" evidence="8">
    <location>
        <begin position="128"/>
        <end position="220"/>
    </location>
</feature>
<gene>
    <name evidence="10" type="ORF">VTJ83DRAFT_2829</name>
</gene>
<dbReference type="InterPro" id="IPR046450">
    <property type="entry name" value="PA_dom_sf"/>
</dbReference>
<reference evidence="10 11" key="1">
    <citation type="journal article" date="2024" name="Commun. Biol.">
        <title>Comparative genomic analysis of thermophilic fungi reveals convergent evolutionary adaptations and gene losses.</title>
        <authorList>
            <person name="Steindorff A.S."/>
            <person name="Aguilar-Pontes M.V."/>
            <person name="Robinson A.J."/>
            <person name="Andreopoulos B."/>
            <person name="LaButti K."/>
            <person name="Kuo A."/>
            <person name="Mondo S."/>
            <person name="Riley R."/>
            <person name="Otillar R."/>
            <person name="Haridas S."/>
            <person name="Lipzen A."/>
            <person name="Grimwood J."/>
            <person name="Schmutz J."/>
            <person name="Clum A."/>
            <person name="Reid I.D."/>
            <person name="Moisan M.C."/>
            <person name="Butler G."/>
            <person name="Nguyen T.T.M."/>
            <person name="Dewar K."/>
            <person name="Conant G."/>
            <person name="Drula E."/>
            <person name="Henrissat B."/>
            <person name="Hansel C."/>
            <person name="Singer S."/>
            <person name="Hutchinson M.I."/>
            <person name="de Vries R.P."/>
            <person name="Natvig D.O."/>
            <person name="Powell A.J."/>
            <person name="Tsang A."/>
            <person name="Grigoriev I.V."/>
        </authorList>
    </citation>
    <scope>NUCLEOTIDE SEQUENCE [LARGE SCALE GENOMIC DNA]</scope>
    <source>
        <strain evidence="10 11">ATCC 22073</strain>
    </source>
</reference>
<feature type="chain" id="PRO_5044985002" description="Peptide hydrolase" evidence="7">
    <location>
        <begin position="22"/>
        <end position="493"/>
    </location>
</feature>
<dbReference type="InterPro" id="IPR003137">
    <property type="entry name" value="PA_domain"/>
</dbReference>
<evidence type="ECO:0000256" key="3">
    <source>
        <dbReference type="ARBA" id="ARBA00022670"/>
    </source>
</evidence>
<dbReference type="InterPro" id="IPR007484">
    <property type="entry name" value="Peptidase_M28"/>
</dbReference>
<dbReference type="PANTHER" id="PTHR12147">
    <property type="entry name" value="METALLOPEPTIDASE M28 FAMILY MEMBER"/>
    <property type="match status" value="1"/>
</dbReference>
<evidence type="ECO:0000256" key="1">
    <source>
        <dbReference type="ARBA" id="ARBA00001947"/>
    </source>
</evidence>
<comment type="caution">
    <text evidence="10">The sequence shown here is derived from an EMBL/GenBank/DDBJ whole genome shotgun (WGS) entry which is preliminary data.</text>
</comment>
<evidence type="ECO:0000259" key="8">
    <source>
        <dbReference type="Pfam" id="PF02225"/>
    </source>
</evidence>
<proteinExistence type="inferred from homology"/>
<evidence type="ECO:0000256" key="7">
    <source>
        <dbReference type="RuleBase" id="RU361240"/>
    </source>
</evidence>
<evidence type="ECO:0000256" key="5">
    <source>
        <dbReference type="ARBA" id="ARBA00022801"/>
    </source>
</evidence>
<dbReference type="SUPFAM" id="SSF52025">
    <property type="entry name" value="PA domain"/>
    <property type="match status" value="1"/>
</dbReference>
<dbReference type="EMBL" id="JAZGUE010000003">
    <property type="protein sequence ID" value="KAL2267983.1"/>
    <property type="molecule type" value="Genomic_DNA"/>
</dbReference>
<protein>
    <recommendedName>
        <fullName evidence="7">Peptide hydrolase</fullName>
        <ecNumber evidence="7">3.4.-.-</ecNumber>
    </recommendedName>
</protein>
<evidence type="ECO:0000313" key="11">
    <source>
        <dbReference type="Proteomes" id="UP001600064"/>
    </source>
</evidence>
<keyword evidence="7" id="KW-0732">Signal</keyword>
<feature type="signal peptide" evidence="7">
    <location>
        <begin position="1"/>
        <end position="21"/>
    </location>
</feature>
<dbReference type="Gene3D" id="3.50.30.30">
    <property type="match status" value="1"/>
</dbReference>
<dbReference type="InterPro" id="IPR045175">
    <property type="entry name" value="M28_fam"/>
</dbReference>
<dbReference type="GeneID" id="98123786"/>
<evidence type="ECO:0000256" key="6">
    <source>
        <dbReference type="ARBA" id="ARBA00022833"/>
    </source>
</evidence>
<keyword evidence="5 7" id="KW-0378">Hydrolase</keyword>
<sequence length="493" mass="53299">MKAPRTSAAVAALLLSSTASAHDNVLTPEKLEADITTRELQNVLWNLNHIANTHGGNRAFGEPGYKASLDFVLERAKTRFGDYYDTFVQPFNHTYDKTLAIKVTGPDGKNVEVVSPQYNPATPLPGGVTAELIDVPVDDERGSGCYADQWEGIDATGKLALVKRGACAVADKLRLAKEHGALGVILWNQEPGPIVVPTLGADSIGQTVPVGIIPYEVGAEWQAKLDECEDVTVTLLVDSIAETRETWNIISETKQGDPNKVIMIGAHLDSVQAGPGINDDGSGTAAVLEIMTALRMYDGYPHKIRFAWWGAEESGLVGSLHYTSQLSEEEINKIKFYFNYDMIGSPFPEFSIGQDELSGTGAKVLQEYLESQGKKVKLGAFGGGSDHVGFVELGIPTATLFTGAGAPWDPCYHQACDTLDNIDWDALTVNAKAAARALATLANSLEGVGERRKISFNPRSRRGALRAFQHWKAVAEEAEHGHKCSHSRQKVVV</sequence>
<organism evidence="10 11">
    <name type="scientific">Remersonia thermophila</name>
    <dbReference type="NCBI Taxonomy" id="72144"/>
    <lineage>
        <taxon>Eukaryota</taxon>
        <taxon>Fungi</taxon>
        <taxon>Dikarya</taxon>
        <taxon>Ascomycota</taxon>
        <taxon>Pezizomycotina</taxon>
        <taxon>Sordariomycetes</taxon>
        <taxon>Sordariomycetidae</taxon>
        <taxon>Sordariales</taxon>
        <taxon>Sordariales incertae sedis</taxon>
        <taxon>Remersonia</taxon>
    </lineage>
</organism>
<keyword evidence="3 7" id="KW-0645">Protease</keyword>
<dbReference type="SUPFAM" id="SSF53187">
    <property type="entry name" value="Zn-dependent exopeptidases"/>
    <property type="match status" value="1"/>
</dbReference>
<keyword evidence="4 7" id="KW-0479">Metal-binding</keyword>